<protein>
    <submittedName>
        <fullName evidence="1">Uncharacterized protein</fullName>
    </submittedName>
</protein>
<sequence length="52" mass="5949">MIKRSGVRLENHIKYGIPMLAGCYLPEPIPHYIETQMGHVSSQMVYNMYGHG</sequence>
<evidence type="ECO:0000313" key="2">
    <source>
        <dbReference type="Proteomes" id="UP000019202"/>
    </source>
</evidence>
<dbReference type="EMBL" id="CBXF010000132">
    <property type="protein sequence ID" value="CDL85338.1"/>
    <property type="molecule type" value="Genomic_DNA"/>
</dbReference>
<organism evidence="1 2">
    <name type="scientific">Xenorhabdus szentirmaii DSM 16338</name>
    <dbReference type="NCBI Taxonomy" id="1427518"/>
    <lineage>
        <taxon>Bacteria</taxon>
        <taxon>Pseudomonadati</taxon>
        <taxon>Pseudomonadota</taxon>
        <taxon>Gammaproteobacteria</taxon>
        <taxon>Enterobacterales</taxon>
        <taxon>Morganellaceae</taxon>
        <taxon>Xenorhabdus</taxon>
    </lineage>
</organism>
<comment type="caution">
    <text evidence="1">The sequence shown here is derived from an EMBL/GenBank/DDBJ whole genome shotgun (WGS) entry which is preliminary data.</text>
</comment>
<keyword evidence="2" id="KW-1185">Reference proteome</keyword>
<proteinExistence type="predicted"/>
<reference evidence="1" key="1">
    <citation type="submission" date="2013-11" db="EMBL/GenBank/DDBJ databases">
        <title>Draft genome sequence and annotation of the entomopathogenic bacteria, Xenorhabdus cabanillasi strain JM26 and Xenorhabdus szentirmai strain DSM 16338.</title>
        <authorList>
            <person name="Gualtieri M."/>
            <person name="Ogier J.C."/>
            <person name="Pages S."/>
            <person name="Givaudan A."/>
            <person name="Gaudriault S."/>
        </authorList>
    </citation>
    <scope>NUCLEOTIDE SEQUENCE [LARGE SCALE GENOMIC DNA]</scope>
    <source>
        <strain evidence="1">DSM 16338</strain>
    </source>
</reference>
<evidence type="ECO:0000313" key="1">
    <source>
        <dbReference type="EMBL" id="CDL85338.1"/>
    </source>
</evidence>
<dbReference type="AlphaFoldDB" id="W1J5J8"/>
<name>W1J5J8_9GAMM</name>
<accession>W1J5J8</accession>
<gene>
    <name evidence="1" type="ORF">XSR1_70078</name>
</gene>
<dbReference type="Proteomes" id="UP000019202">
    <property type="component" value="Unassembled WGS sequence"/>
</dbReference>